<evidence type="ECO:0000313" key="5">
    <source>
        <dbReference type="Proteomes" id="UP001396334"/>
    </source>
</evidence>
<keyword evidence="5" id="KW-1185">Reference proteome</keyword>
<name>A0ABR2TYY6_9ROSI</name>
<evidence type="ECO:0000313" key="4">
    <source>
        <dbReference type="EMBL" id="KAK9042413.1"/>
    </source>
</evidence>
<dbReference type="Pfam" id="PF02801">
    <property type="entry name" value="Ketoacyl-synt_C"/>
    <property type="match status" value="1"/>
</dbReference>
<gene>
    <name evidence="4" type="ORF">V6N11_017488</name>
</gene>
<dbReference type="InterPro" id="IPR016039">
    <property type="entry name" value="Thiolase-like"/>
</dbReference>
<sequence length="175" mass="19310">MVGEVGVLLFFCSDSEFEEILTSVGVRRMRDPVPAAKKSSPCIICIDAIHNYINVWHWAKDRDGFKMGEGARVLEMESLKHAMKRGPEDVGVFPEDVNYINLHPVSTLAGDLAEINATSFVFGGSSIVTSTITKLAQQWMEKEFHGIKYLLTLTGHKNVNGNPLPLSISLLVPLP</sequence>
<dbReference type="EC" id="2.3.1.41" evidence="1"/>
<dbReference type="InterPro" id="IPR014031">
    <property type="entry name" value="Ketoacyl_synth_C"/>
</dbReference>
<dbReference type="SUPFAM" id="SSF53901">
    <property type="entry name" value="Thiolase-like"/>
    <property type="match status" value="1"/>
</dbReference>
<comment type="caution">
    <text evidence="4">The sequence shown here is derived from an EMBL/GenBank/DDBJ whole genome shotgun (WGS) entry which is preliminary data.</text>
</comment>
<keyword evidence="2" id="KW-0808">Transferase</keyword>
<evidence type="ECO:0000256" key="1">
    <source>
        <dbReference type="ARBA" id="ARBA00013191"/>
    </source>
</evidence>
<proteinExistence type="predicted"/>
<dbReference type="PANTHER" id="PTHR11712">
    <property type="entry name" value="POLYKETIDE SYNTHASE-RELATED"/>
    <property type="match status" value="1"/>
</dbReference>
<accession>A0ABR2TYY6</accession>
<dbReference type="InterPro" id="IPR000794">
    <property type="entry name" value="Beta-ketoacyl_synthase"/>
</dbReference>
<protein>
    <recommendedName>
        <fullName evidence="1">beta-ketoacyl-[acyl-carrier-protein] synthase I</fullName>
        <ecNumber evidence="1">2.3.1.41</ecNumber>
    </recommendedName>
</protein>
<organism evidence="4 5">
    <name type="scientific">Hibiscus sabdariffa</name>
    <name type="common">roselle</name>
    <dbReference type="NCBI Taxonomy" id="183260"/>
    <lineage>
        <taxon>Eukaryota</taxon>
        <taxon>Viridiplantae</taxon>
        <taxon>Streptophyta</taxon>
        <taxon>Embryophyta</taxon>
        <taxon>Tracheophyta</taxon>
        <taxon>Spermatophyta</taxon>
        <taxon>Magnoliopsida</taxon>
        <taxon>eudicotyledons</taxon>
        <taxon>Gunneridae</taxon>
        <taxon>Pentapetalae</taxon>
        <taxon>rosids</taxon>
        <taxon>malvids</taxon>
        <taxon>Malvales</taxon>
        <taxon>Malvaceae</taxon>
        <taxon>Malvoideae</taxon>
        <taxon>Hibiscus</taxon>
    </lineage>
</organism>
<dbReference type="Proteomes" id="UP001396334">
    <property type="component" value="Unassembled WGS sequence"/>
</dbReference>
<feature type="domain" description="Beta-ketoacyl synthase C-terminal" evidence="3">
    <location>
        <begin position="71"/>
        <end position="126"/>
    </location>
</feature>
<dbReference type="EMBL" id="JBBPBN010000004">
    <property type="protein sequence ID" value="KAK9042413.1"/>
    <property type="molecule type" value="Genomic_DNA"/>
</dbReference>
<dbReference type="Gene3D" id="3.40.47.10">
    <property type="match status" value="1"/>
</dbReference>
<dbReference type="PANTHER" id="PTHR11712:SF336">
    <property type="entry name" value="3-OXOACYL-[ACYL-CARRIER-PROTEIN] SYNTHASE, MITOCHONDRIAL"/>
    <property type="match status" value="1"/>
</dbReference>
<reference evidence="4 5" key="1">
    <citation type="journal article" date="2024" name="G3 (Bethesda)">
        <title>Genome assembly of Hibiscus sabdariffa L. provides insights into metabolisms of medicinal natural products.</title>
        <authorList>
            <person name="Kim T."/>
        </authorList>
    </citation>
    <scope>NUCLEOTIDE SEQUENCE [LARGE SCALE GENOMIC DNA]</scope>
    <source>
        <strain evidence="4">TK-2024</strain>
        <tissue evidence="4">Old leaves</tissue>
    </source>
</reference>
<evidence type="ECO:0000256" key="2">
    <source>
        <dbReference type="ARBA" id="ARBA00022679"/>
    </source>
</evidence>
<evidence type="ECO:0000259" key="3">
    <source>
        <dbReference type="Pfam" id="PF02801"/>
    </source>
</evidence>